<organism evidence="2 3">
    <name type="scientific">Pontibacillus chungwhensis BH030062</name>
    <dbReference type="NCBI Taxonomy" id="1385513"/>
    <lineage>
        <taxon>Bacteria</taxon>
        <taxon>Bacillati</taxon>
        <taxon>Bacillota</taxon>
        <taxon>Bacilli</taxon>
        <taxon>Bacillales</taxon>
        <taxon>Bacillaceae</taxon>
        <taxon>Pontibacillus</taxon>
    </lineage>
</organism>
<proteinExistence type="predicted"/>
<comment type="caution">
    <text evidence="2">The sequence shown here is derived from an EMBL/GenBank/DDBJ whole genome shotgun (WGS) entry which is preliminary data.</text>
</comment>
<protein>
    <recommendedName>
        <fullName evidence="4">DUF4367 domain-containing protein</fullName>
    </recommendedName>
</protein>
<reference evidence="2 3" key="1">
    <citation type="submission" date="2013-08" db="EMBL/GenBank/DDBJ databases">
        <title>Genome of Pontibacillus chungwhensis.</title>
        <authorList>
            <person name="Wang Q."/>
            <person name="Wang G."/>
        </authorList>
    </citation>
    <scope>NUCLEOTIDE SEQUENCE [LARGE SCALE GENOMIC DNA]</scope>
    <source>
        <strain evidence="2 3">BH030062</strain>
    </source>
</reference>
<dbReference type="PROSITE" id="PS51257">
    <property type="entry name" value="PROKAR_LIPOPROTEIN"/>
    <property type="match status" value="1"/>
</dbReference>
<feature type="chain" id="PRO_5039694884" description="DUF4367 domain-containing protein" evidence="1">
    <location>
        <begin position="18"/>
        <end position="143"/>
    </location>
</feature>
<evidence type="ECO:0008006" key="4">
    <source>
        <dbReference type="Google" id="ProtNLM"/>
    </source>
</evidence>
<evidence type="ECO:0000313" key="3">
    <source>
        <dbReference type="Proteomes" id="UP000030153"/>
    </source>
</evidence>
<evidence type="ECO:0000256" key="1">
    <source>
        <dbReference type="SAM" id="SignalP"/>
    </source>
</evidence>
<evidence type="ECO:0000313" key="2">
    <source>
        <dbReference type="EMBL" id="KGP92393.1"/>
    </source>
</evidence>
<name>A0A0A2V066_9BACI</name>
<accession>A0A0A2V066</accession>
<dbReference type="Proteomes" id="UP000030153">
    <property type="component" value="Unassembled WGS sequence"/>
</dbReference>
<dbReference type="AlphaFoldDB" id="A0A0A2V066"/>
<gene>
    <name evidence="2" type="ORF">N780_01845</name>
</gene>
<keyword evidence="3" id="KW-1185">Reference proteome</keyword>
<dbReference type="EMBL" id="AVBG01000003">
    <property type="protein sequence ID" value="KGP92393.1"/>
    <property type="molecule type" value="Genomic_DNA"/>
</dbReference>
<keyword evidence="1" id="KW-0732">Signal</keyword>
<feature type="signal peptide" evidence="1">
    <location>
        <begin position="1"/>
        <end position="17"/>
    </location>
</feature>
<dbReference type="STRING" id="1385513.N780_01845"/>
<sequence>MKLLKILLPLFAVLLVACQNVEYYTFDNKEEAEQKIGEFKTPVMPRGYTINKITYKNDGFTHPITKVFYERGSHSISFMIASSRFDQDPSKKIKIDGMTDTVWITKDKEYILKWRKTNKQSYKYLFTKNIDDKEWFVSVAKNF</sequence>
<dbReference type="RefSeq" id="WP_036781534.1">
    <property type="nucleotide sequence ID" value="NZ_AVBG01000003.1"/>
</dbReference>